<name>A0ABW0F284_9HYPH</name>
<dbReference type="EMBL" id="JBHSLI010000002">
    <property type="protein sequence ID" value="MFC5292654.1"/>
    <property type="molecule type" value="Genomic_DNA"/>
</dbReference>
<evidence type="ECO:0000313" key="2">
    <source>
        <dbReference type="Proteomes" id="UP001595976"/>
    </source>
</evidence>
<dbReference type="Proteomes" id="UP001595976">
    <property type="component" value="Unassembled WGS sequence"/>
</dbReference>
<accession>A0ABW0F284</accession>
<dbReference type="RefSeq" id="WP_260347925.1">
    <property type="nucleotide sequence ID" value="NZ_JAOAOS010000002.1"/>
</dbReference>
<proteinExistence type="predicted"/>
<gene>
    <name evidence="1" type="ORF">ACFPK2_06600</name>
</gene>
<organism evidence="1 2">
    <name type="scientific">Bosea minatitlanensis</name>
    <dbReference type="NCBI Taxonomy" id="128782"/>
    <lineage>
        <taxon>Bacteria</taxon>
        <taxon>Pseudomonadati</taxon>
        <taxon>Pseudomonadota</taxon>
        <taxon>Alphaproteobacteria</taxon>
        <taxon>Hyphomicrobiales</taxon>
        <taxon>Boseaceae</taxon>
        <taxon>Bosea</taxon>
    </lineage>
</organism>
<reference evidence="2" key="1">
    <citation type="journal article" date="2019" name="Int. J. Syst. Evol. Microbiol.">
        <title>The Global Catalogue of Microorganisms (GCM) 10K type strain sequencing project: providing services to taxonomists for standard genome sequencing and annotation.</title>
        <authorList>
            <consortium name="The Broad Institute Genomics Platform"/>
            <consortium name="The Broad Institute Genome Sequencing Center for Infectious Disease"/>
            <person name="Wu L."/>
            <person name="Ma J."/>
        </authorList>
    </citation>
    <scope>NUCLEOTIDE SEQUENCE [LARGE SCALE GENOMIC DNA]</scope>
    <source>
        <strain evidence="2">CGMCC 1.15643</strain>
    </source>
</reference>
<evidence type="ECO:0000313" key="1">
    <source>
        <dbReference type="EMBL" id="MFC5292654.1"/>
    </source>
</evidence>
<sequence length="120" mass="13018">MSADTAPAEMPGAEEIARALCIAQGNNPDFDYDPNGISDAPGTNLCWKLYLGQARAILDLFAPILAEKERAERTIAARDRRIARLVWAMDYARSKGIVFPADTEPKVVLSDAAAIRAQGE</sequence>
<protein>
    <submittedName>
        <fullName evidence="1">Uncharacterized protein</fullName>
    </submittedName>
</protein>
<keyword evidence="2" id="KW-1185">Reference proteome</keyword>
<comment type="caution">
    <text evidence="1">The sequence shown here is derived from an EMBL/GenBank/DDBJ whole genome shotgun (WGS) entry which is preliminary data.</text>
</comment>